<protein>
    <submittedName>
        <fullName evidence="4">3-hydroxyacyl-CoA dehydrogenase NAD binding domain-containing protein</fullName>
    </submittedName>
</protein>
<dbReference type="GO" id="GO:0070403">
    <property type="term" value="F:NAD+ binding"/>
    <property type="evidence" value="ECO:0007669"/>
    <property type="project" value="InterPro"/>
</dbReference>
<name>A0A915DEL4_9BILA</name>
<dbReference type="InterPro" id="IPR052242">
    <property type="entry name" value="Mito_3-hydroxyacyl-CoA_DH"/>
</dbReference>
<sequence length="215" mass="24399">MSLRVPHWDQCIKIDDYRLRTHGQWNRQVSAQKQMNVILVGRNQATLDKAQKGIKRVRRSIARVAKKSIKVMLIPRKLGRRADLVIEAIVEDLDAKQGLSCSLRWMPLRAMPSSRPTLLLSSWQTSAGISSVSKLGGLHCFNPVPVMKLLEVVRHNDTSDETFNKLIEYGKNIGKKLYLARIRLDLSSPPLGSLHLRSCSMYERGDASKETLTKR</sequence>
<keyword evidence="1" id="KW-0520">NAD</keyword>
<feature type="domain" description="3-hydroxyacyl-CoA dehydrogenase NAD binding" evidence="2">
    <location>
        <begin position="28"/>
        <end position="176"/>
    </location>
</feature>
<dbReference type="InterPro" id="IPR006176">
    <property type="entry name" value="3-OHacyl-CoA_DH_NAD-bd"/>
</dbReference>
<organism evidence="3 4">
    <name type="scientific">Ditylenchus dipsaci</name>
    <dbReference type="NCBI Taxonomy" id="166011"/>
    <lineage>
        <taxon>Eukaryota</taxon>
        <taxon>Metazoa</taxon>
        <taxon>Ecdysozoa</taxon>
        <taxon>Nematoda</taxon>
        <taxon>Chromadorea</taxon>
        <taxon>Rhabditida</taxon>
        <taxon>Tylenchina</taxon>
        <taxon>Tylenchomorpha</taxon>
        <taxon>Sphaerularioidea</taxon>
        <taxon>Anguinidae</taxon>
        <taxon>Anguininae</taxon>
        <taxon>Ditylenchus</taxon>
    </lineage>
</organism>
<evidence type="ECO:0000313" key="4">
    <source>
        <dbReference type="WBParaSite" id="jg1906"/>
    </source>
</evidence>
<dbReference type="AlphaFoldDB" id="A0A915DEL4"/>
<dbReference type="SUPFAM" id="SSF51735">
    <property type="entry name" value="NAD(P)-binding Rossmann-fold domains"/>
    <property type="match status" value="1"/>
</dbReference>
<evidence type="ECO:0000256" key="1">
    <source>
        <dbReference type="ARBA" id="ARBA00023027"/>
    </source>
</evidence>
<dbReference type="Gene3D" id="3.40.50.720">
    <property type="entry name" value="NAD(P)-binding Rossmann-like Domain"/>
    <property type="match status" value="1"/>
</dbReference>
<dbReference type="Pfam" id="PF02737">
    <property type="entry name" value="3HCDH_N"/>
    <property type="match status" value="1"/>
</dbReference>
<accession>A0A915DEL4</accession>
<dbReference type="PANTHER" id="PTHR43561:SF3">
    <property type="entry name" value="HYDROXYACYL-COENZYME A DEHYDROGENASE, MITOCHONDRIAL"/>
    <property type="match status" value="1"/>
</dbReference>
<dbReference type="PANTHER" id="PTHR43561">
    <property type="match status" value="1"/>
</dbReference>
<dbReference type="GO" id="GO:0003857">
    <property type="term" value="F:(3S)-3-hydroxyacyl-CoA dehydrogenase (NAD+) activity"/>
    <property type="evidence" value="ECO:0007669"/>
    <property type="project" value="TreeGrafter"/>
</dbReference>
<dbReference type="WBParaSite" id="jg1906">
    <property type="protein sequence ID" value="jg1906"/>
    <property type="gene ID" value="jg1906"/>
</dbReference>
<dbReference type="Proteomes" id="UP000887574">
    <property type="component" value="Unplaced"/>
</dbReference>
<dbReference type="GO" id="GO:0006635">
    <property type="term" value="P:fatty acid beta-oxidation"/>
    <property type="evidence" value="ECO:0007669"/>
    <property type="project" value="TreeGrafter"/>
</dbReference>
<keyword evidence="3" id="KW-1185">Reference proteome</keyword>
<evidence type="ECO:0000313" key="3">
    <source>
        <dbReference type="Proteomes" id="UP000887574"/>
    </source>
</evidence>
<dbReference type="GO" id="GO:0005739">
    <property type="term" value="C:mitochondrion"/>
    <property type="evidence" value="ECO:0007669"/>
    <property type="project" value="TreeGrafter"/>
</dbReference>
<proteinExistence type="predicted"/>
<dbReference type="InterPro" id="IPR036291">
    <property type="entry name" value="NAD(P)-bd_dom_sf"/>
</dbReference>
<evidence type="ECO:0000259" key="2">
    <source>
        <dbReference type="Pfam" id="PF02737"/>
    </source>
</evidence>
<reference evidence="4" key="1">
    <citation type="submission" date="2022-11" db="UniProtKB">
        <authorList>
            <consortium name="WormBaseParasite"/>
        </authorList>
    </citation>
    <scope>IDENTIFICATION</scope>
</reference>